<accession>A0ACC4DUD3</accession>
<evidence type="ECO:0000313" key="2">
    <source>
        <dbReference type="Proteomes" id="UP001638806"/>
    </source>
</evidence>
<comment type="caution">
    <text evidence="1">The sequence shown here is derived from an EMBL/GenBank/DDBJ whole genome shotgun (WGS) entry which is preliminary data.</text>
</comment>
<dbReference type="EMBL" id="JBGNUJ010000004">
    <property type="protein sequence ID" value="KAL3959643.1"/>
    <property type="molecule type" value="Genomic_DNA"/>
</dbReference>
<reference evidence="1" key="1">
    <citation type="submission" date="2024-12" db="EMBL/GenBank/DDBJ databases">
        <title>Comparative genomics and development of molecular markers within Purpureocillium lilacinum and among Purpureocillium species.</title>
        <authorList>
            <person name="Yeh Z.-Y."/>
            <person name="Ni N.-T."/>
            <person name="Lo P.-H."/>
            <person name="Mushyakhwo K."/>
            <person name="Lin C.-F."/>
            <person name="Nai Y.-S."/>
        </authorList>
    </citation>
    <scope>NUCLEOTIDE SEQUENCE</scope>
    <source>
        <strain evidence="1">NCHU-NPUST-175</strain>
    </source>
</reference>
<proteinExistence type="predicted"/>
<sequence>MLTQQQQQQQQIQHGRRLIFEKSKWATRWRRPGAVGAALIVVVSLDIIIRNSHSSPISRAAIIPTESSVILHPRPSAPDGEDNPPTGIPSAARPQTLNRGPTQRDWVDKEYLDENPWYGVARQKPIFSLGQPLPHTARRPHTEKRTIGKAGDPDVEAAETATAPEHRDSQQDDQAVPHLFQDTSRFALDAEPLGHREREEVEEGFRDPDDLRNWWASFRARHPELLAEFLATTVSIFLGIAGTLTVTLSADPSTIYGTFEAAWSSGFAWMLGIYIGGGVSGAHMNPAVSVSLSVFRRFPWRQCAAYVLVQLLAAAAADGVDGVLRDAQGVDEHGGAALSQVVQSAVMMIMVFALGDDQNDPPGAGMHAFILGLLVTTLKLTLGHNTGSALNPAADFGPRLVMLGVGYGRSVVFGDAWWVIGPWAANLAGALLGGIVYDGFIFVIHGAPLQLAAIFEKADMAFERGVEGLHFYKTDSKAAEHDLPCKVSCGTCGSFILDDGRNMVLVSPSLLTLDTERLRENFDVRQHIFYSRRVKDIPDGKQKWAGLDNKSELLHDD</sequence>
<gene>
    <name evidence="1" type="ORF">ACCO45_004760</name>
</gene>
<protein>
    <submittedName>
        <fullName evidence="1">Uncharacterized protein</fullName>
    </submittedName>
</protein>
<dbReference type="Proteomes" id="UP001638806">
    <property type="component" value="Unassembled WGS sequence"/>
</dbReference>
<evidence type="ECO:0000313" key="1">
    <source>
        <dbReference type="EMBL" id="KAL3959643.1"/>
    </source>
</evidence>
<organism evidence="1 2">
    <name type="scientific">Purpureocillium lilacinum</name>
    <name type="common">Paecilomyces lilacinus</name>
    <dbReference type="NCBI Taxonomy" id="33203"/>
    <lineage>
        <taxon>Eukaryota</taxon>
        <taxon>Fungi</taxon>
        <taxon>Dikarya</taxon>
        <taxon>Ascomycota</taxon>
        <taxon>Pezizomycotina</taxon>
        <taxon>Sordariomycetes</taxon>
        <taxon>Hypocreomycetidae</taxon>
        <taxon>Hypocreales</taxon>
        <taxon>Ophiocordycipitaceae</taxon>
        <taxon>Purpureocillium</taxon>
    </lineage>
</organism>
<name>A0ACC4DUD3_PURLI</name>
<keyword evidence="2" id="KW-1185">Reference proteome</keyword>